<feature type="non-terminal residue" evidence="3">
    <location>
        <position position="1"/>
    </location>
</feature>
<evidence type="ECO:0000256" key="1">
    <source>
        <dbReference type="SAM" id="Phobius"/>
    </source>
</evidence>
<accession>A0A261FUX1</accession>
<organism evidence="3 4">
    <name type="scientific">Bifidobacterium lemurum</name>
    <dbReference type="NCBI Taxonomy" id="1603886"/>
    <lineage>
        <taxon>Bacteria</taxon>
        <taxon>Bacillati</taxon>
        <taxon>Actinomycetota</taxon>
        <taxon>Actinomycetes</taxon>
        <taxon>Bifidobacteriales</taxon>
        <taxon>Bifidobacteriaceae</taxon>
        <taxon>Bifidobacterium</taxon>
    </lineage>
</organism>
<dbReference type="GO" id="GO:0005975">
    <property type="term" value="P:carbohydrate metabolic process"/>
    <property type="evidence" value="ECO:0007669"/>
    <property type="project" value="UniProtKB-ARBA"/>
</dbReference>
<dbReference type="InterPro" id="IPR013783">
    <property type="entry name" value="Ig-like_fold"/>
</dbReference>
<dbReference type="InterPro" id="IPR037524">
    <property type="entry name" value="PA14/GLEYA"/>
</dbReference>
<protein>
    <recommendedName>
        <fullName evidence="2">PA14 domain-containing protein</fullName>
    </recommendedName>
</protein>
<reference evidence="3 4" key="1">
    <citation type="journal article" date="2017" name="BMC Genomics">
        <title>Comparative genomic and phylogenomic analyses of the Bifidobacteriaceae family.</title>
        <authorList>
            <person name="Lugli G.A."/>
            <person name="Milani C."/>
            <person name="Turroni F."/>
            <person name="Duranti S."/>
            <person name="Mancabelli L."/>
            <person name="Mangifesta M."/>
            <person name="Ferrario C."/>
            <person name="Modesto M."/>
            <person name="Mattarelli P."/>
            <person name="Jiri K."/>
            <person name="van Sinderen D."/>
            <person name="Ventura M."/>
        </authorList>
    </citation>
    <scope>NUCLEOTIDE SEQUENCE [LARGE SCALE GENOMIC DNA]</scope>
    <source>
        <strain evidence="3 4">DSM 28807</strain>
    </source>
</reference>
<keyword evidence="4" id="KW-1185">Reference proteome</keyword>
<name>A0A261FUX1_9BIFI</name>
<dbReference type="AlphaFoldDB" id="A0A261FUX1"/>
<evidence type="ECO:0000313" key="4">
    <source>
        <dbReference type="Proteomes" id="UP000216352"/>
    </source>
</evidence>
<feature type="domain" description="PA14" evidence="2">
    <location>
        <begin position="183"/>
        <end position="382"/>
    </location>
</feature>
<dbReference type="Proteomes" id="UP000216352">
    <property type="component" value="Unassembled WGS sequence"/>
</dbReference>
<keyword evidence="1" id="KW-0472">Membrane</keyword>
<dbReference type="EMBL" id="MWWX01000002">
    <property type="protein sequence ID" value="OZG62969.1"/>
    <property type="molecule type" value="Genomic_DNA"/>
</dbReference>
<dbReference type="Gene3D" id="2.60.40.10">
    <property type="entry name" value="Immunoglobulins"/>
    <property type="match status" value="1"/>
</dbReference>
<dbReference type="STRING" id="1603886.GCA_001895165_00736"/>
<evidence type="ECO:0000313" key="3">
    <source>
        <dbReference type="EMBL" id="OZG62969.1"/>
    </source>
</evidence>
<dbReference type="RefSeq" id="WP_094725197.1">
    <property type="nucleotide sequence ID" value="NZ_MWWX01000002.1"/>
</dbReference>
<sequence>TINLFDYWVNSTNPLNEGNSYETLINKGHALKFLSHSNPADYAKCADAASCNIQDRGEANFWTGARSSSGGEKDLRRTGIVQNTLDESGYPKLAGNTDEHPNMFKQKYDGSTHDDFTESLQYLFDPTVSHDGKESYAAVGNLLQIDDNGYYYYDSSKNFASYDSMNRKFTLYDSGAVNGGGTTSSTNSGTQFFPFNTAEEVFDANELDKDSTLKPNGIQAGQQLTLNHYFGLTMSTRFTTQNNGKVTGYDGQEHDMEYNFAGDDDVWIYIDDVLVADLGGIHDPVGTKINFATGKITFGSMNEDGSLAEIAYSTTIYEAFKAAGKEGTVDWIKSADGTTNIFANDGNHTIKMFYLERGNQASNLRLSFNLVNIPESSIVKVDQSGNPVAGVVFQLYGADKDYSYGDKSLVAEGTTDSAGQLVLTNPQSGEPISFDEIYARGPGQNGGYEHYVLHEVKAPEGYRISGDVKLDYHQPTNGDTQQFSGYVTSNTESMWETGAYASAGVLIQAPNEIHALKNPENPNEAGASIDPYSGSLFAVVLMYQGDEPTEPSDLSEQGNWKVVVGDSLNGYTYYDADTIKQIAEVAAQHPESAHRFVMQVKGGLQATIDELPGDISTYFNLIESKYGAPSTNNMDAYKNLKYTVAYYHTKASSLKNATGDNTTRLYIAGKDANTTWQRQFSVNLKVPNIKNRLLVQKTDEKWNPLTDIDEKLTVKFTLYSADQFDVEKNKPIEPDDYYDQAITEPELLTSDAGIDTGKMLMHSAAMFPTGDKVLKEGVYYLVETGAASASELYGYKVTSQVTKVVVTSDGVYADAGKSDDDVRVWKGVGSLVRTLAEFASDDKFDNTLRDITATLQTGPEPTYDQSLGWRYTWSDSDPVQSHNLTYGSGGAVLQYGLTGVEAGRPGASFEDVSLMVDVGWSNLRITQNYSDNVSSDLKQDLVDLDLDNLFSGTTAIQIRNWPNNQNVSVPLEAVKTVAGDDWPEGATFTFKLEAGESPHSKVEVPLPVGDGVVCDSQAGSCTVTVSKPESGNTNTVSLGDLTYTLRMFSPSGVAWSTDSLTFTYTISEITPSADNAIEGMTYSKAIYTLSVTVSRLVTSGNALKADVTMTRDTADNGSASGLTVNTSTWGYGSEDADHVTPSATFTNSFGHSGLSLPLTGGTTARQWLALGLSLIGISVLAWLAYREWRRRNGLSNTIV</sequence>
<gene>
    <name evidence="3" type="ORF">BLEM_0234</name>
</gene>
<comment type="caution">
    <text evidence="3">The sequence shown here is derived from an EMBL/GenBank/DDBJ whole genome shotgun (WGS) entry which is preliminary data.</text>
</comment>
<proteinExistence type="predicted"/>
<dbReference type="Pfam" id="PF12892">
    <property type="entry name" value="FctA"/>
    <property type="match status" value="1"/>
</dbReference>
<dbReference type="InterPro" id="IPR038174">
    <property type="entry name" value="Strep_pil_link_sf"/>
</dbReference>
<dbReference type="InterPro" id="IPR022464">
    <property type="entry name" value="Strep_pil_isopept_link"/>
</dbReference>
<dbReference type="Gene3D" id="2.60.40.3050">
    <property type="match status" value="1"/>
</dbReference>
<feature type="transmembrane region" description="Helical" evidence="1">
    <location>
        <begin position="1167"/>
        <end position="1185"/>
    </location>
</feature>
<dbReference type="PROSITE" id="PS51820">
    <property type="entry name" value="PA14"/>
    <property type="match status" value="1"/>
</dbReference>
<keyword evidence="1" id="KW-0812">Transmembrane</keyword>
<keyword evidence="1" id="KW-1133">Transmembrane helix</keyword>
<evidence type="ECO:0000259" key="2">
    <source>
        <dbReference type="PROSITE" id="PS51820"/>
    </source>
</evidence>